<evidence type="ECO:0000256" key="10">
    <source>
        <dbReference type="ARBA" id="ARBA00033326"/>
    </source>
</evidence>
<keyword evidence="6" id="KW-0227">DNA damage</keyword>
<reference evidence="13 14" key="1">
    <citation type="submission" date="2023-09" db="EMBL/GenBank/DDBJ databases">
        <title>Nesidiocoris tenuis whole genome shotgun sequence.</title>
        <authorList>
            <person name="Shibata T."/>
            <person name="Shimoda M."/>
            <person name="Kobayashi T."/>
            <person name="Uehara T."/>
        </authorList>
    </citation>
    <scope>NUCLEOTIDE SEQUENCE [LARGE SCALE GENOMIC DNA]</scope>
    <source>
        <strain evidence="13 14">Japan</strain>
    </source>
</reference>
<evidence type="ECO:0000259" key="11">
    <source>
        <dbReference type="Pfam" id="PF14910"/>
    </source>
</evidence>
<keyword evidence="14" id="KW-1185">Reference proteome</keyword>
<evidence type="ECO:0000256" key="3">
    <source>
        <dbReference type="ARBA" id="ARBA00006585"/>
    </source>
</evidence>
<evidence type="ECO:0000256" key="8">
    <source>
        <dbReference type="ARBA" id="ARBA00023204"/>
    </source>
</evidence>
<dbReference type="PANTHER" id="PTHR28547">
    <property type="entry name" value="PROTEIN MMS22-LIKE"/>
    <property type="match status" value="1"/>
</dbReference>
<keyword evidence="8" id="KW-0234">DNA repair</keyword>
<evidence type="ECO:0000256" key="9">
    <source>
        <dbReference type="ARBA" id="ARBA00023242"/>
    </source>
</evidence>
<dbReference type="InterPro" id="IPR042320">
    <property type="entry name" value="MMS22-like"/>
</dbReference>
<comment type="subcellular location">
    <subcellularLocation>
        <location evidence="2">Chromosome</location>
    </subcellularLocation>
    <subcellularLocation>
        <location evidence="1">Nucleus</location>
    </subcellularLocation>
</comment>
<gene>
    <name evidence="13" type="ORF">NTJ_06044</name>
</gene>
<keyword evidence="9" id="KW-0539">Nucleus</keyword>
<proteinExistence type="inferred from homology"/>
<keyword evidence="5" id="KW-0158">Chromosome</keyword>
<accession>A0ABN7ALX4</accession>
<feature type="domain" description="MMS22-like C-terminal" evidence="12">
    <location>
        <begin position="775"/>
        <end position="1146"/>
    </location>
</feature>
<evidence type="ECO:0000256" key="5">
    <source>
        <dbReference type="ARBA" id="ARBA00022454"/>
    </source>
</evidence>
<dbReference type="Pfam" id="PF14911">
    <property type="entry name" value="MMS22L_C"/>
    <property type="match status" value="1"/>
</dbReference>
<evidence type="ECO:0000256" key="4">
    <source>
        <dbReference type="ARBA" id="ARBA00021061"/>
    </source>
</evidence>
<comment type="similarity">
    <text evidence="3">Belongs to the MMS22 family. MMS22L subfamily.</text>
</comment>
<name>A0ABN7ALX4_9HEMI</name>
<feature type="domain" description="Protein MMS22-like N-terminal" evidence="11">
    <location>
        <begin position="43"/>
        <end position="645"/>
    </location>
</feature>
<dbReference type="Pfam" id="PF14910">
    <property type="entry name" value="MMS22L_N"/>
    <property type="match status" value="1"/>
</dbReference>
<organism evidence="13 14">
    <name type="scientific">Nesidiocoris tenuis</name>
    <dbReference type="NCBI Taxonomy" id="355587"/>
    <lineage>
        <taxon>Eukaryota</taxon>
        <taxon>Metazoa</taxon>
        <taxon>Ecdysozoa</taxon>
        <taxon>Arthropoda</taxon>
        <taxon>Hexapoda</taxon>
        <taxon>Insecta</taxon>
        <taxon>Pterygota</taxon>
        <taxon>Neoptera</taxon>
        <taxon>Paraneoptera</taxon>
        <taxon>Hemiptera</taxon>
        <taxon>Heteroptera</taxon>
        <taxon>Panheteroptera</taxon>
        <taxon>Cimicomorpha</taxon>
        <taxon>Miridae</taxon>
        <taxon>Dicyphina</taxon>
        <taxon>Nesidiocoris</taxon>
    </lineage>
</organism>
<evidence type="ECO:0000313" key="13">
    <source>
        <dbReference type="EMBL" id="BES93234.1"/>
    </source>
</evidence>
<dbReference type="InterPro" id="IPR029425">
    <property type="entry name" value="MMS22L_N"/>
</dbReference>
<evidence type="ECO:0000256" key="1">
    <source>
        <dbReference type="ARBA" id="ARBA00004123"/>
    </source>
</evidence>
<dbReference type="Proteomes" id="UP001307889">
    <property type="component" value="Chromosome 4"/>
</dbReference>
<dbReference type="InterPro" id="IPR029424">
    <property type="entry name" value="MMS22L_C"/>
</dbReference>
<sequence length="1155" mass="130699">MVENGTLTDSLFDDDFDIIGSSGRRSPILLVRCEQEDKLSSRCFECSGDVGTSTKTLNLTSPITKALRRNSFPSHEEKVGQSTVELFGKQWDKGSALHFRMNDLFKMAKSEISVLKATVKSNTVPLSTKYGRSNASKYFTSRKMCSDLFAFCEEYLSVAGSDPSFEWCLEELLEPLRSNLDWLMNQLGTISSLPESVYLYAANSNGNKCDRPTHHLFHLHLDVRWMHLNLLLQLHNVTINHRSLSPNIVDARVSKVDLTQKGHDLLTDLVDLAFLKFVKMPESCVRRPSPFTCSCVQELWLYLYGFYSSLHDDDGPETFWSGFTSYISKICGSENESELKNMYVQSSRSAKIVFSLWLLTNLSRLHKSAGLDLRSNHALLDNLLKALLSPEEVNDSDVKAILCYVEQICTELWEPRVEPIVVLWEYFYKKLNSPFYDPAASIDSIATLSKTAKGLLRLVKSFLLENSSLSSSSYHQFLRLVALHLKRTSGTPRHWNVIKGRVFSKMSGSKLGSLSQVGEHHVVLLFAMLACTVGVGQVESKFNDVLATVKRIKGSLSAELIQGQMALILLTINERKNAAQSVQILVEHINSISPLDNFDLLKRFTDEVQEIFETDDPLGLGLHLFVDSWMSSYLACCAPAESGRLIESLVAITNHLKLSSNLSSPDQETILFIERIWEHIQPCFQGVSSQMPVQLSDLAASLVVLFITTNDHSRAESLINLFVTKDCGDVWLSRRFLVRLIQNDNVSSLLQRYNKTIIKAWIKCCVLCSDTFSYEMKILTGYVENLEEISSVSNFGDGLGLSDAKEPLLTLCSAFRAKFESSDDIFQKQILREQLVSHLDGVDRWLKPNNLSQDHEVASNLYRTLGNILRLCPLLIYTKSKPNTVLQQIVDSFLLPHAVRNPEHKLPAVVVQVIKENLHLFIEGLHSLYSKQDSYIVRILRELFTLYIPRCVTLPSPLPTPRTGNFALVNAMSTYNCELRCLVFEMVTSQFLKKKTKVPHHHACYALKFLKDVLLLDDRNANVMECFIRSCFQQICDTVMFCDEKSAACSHAKDILKLLLNCDILREEPRLMDSMSNSLAALSNEHLAWSSRQIFDLLVFISNVAPDLVVRFLPLLLDTIKQVERKRGVGYDKNLRFGLERVESNLRSIKSSKET</sequence>
<evidence type="ECO:0000256" key="7">
    <source>
        <dbReference type="ARBA" id="ARBA00022853"/>
    </source>
</evidence>
<evidence type="ECO:0000313" key="14">
    <source>
        <dbReference type="Proteomes" id="UP001307889"/>
    </source>
</evidence>
<evidence type="ECO:0000256" key="6">
    <source>
        <dbReference type="ARBA" id="ARBA00022763"/>
    </source>
</evidence>
<keyword evidence="7" id="KW-0156">Chromatin regulator</keyword>
<evidence type="ECO:0000259" key="12">
    <source>
        <dbReference type="Pfam" id="PF14911"/>
    </source>
</evidence>
<dbReference type="PANTHER" id="PTHR28547:SF1">
    <property type="entry name" value="PROTEIN MMS22-LIKE"/>
    <property type="match status" value="1"/>
</dbReference>
<dbReference type="EMBL" id="AP028912">
    <property type="protein sequence ID" value="BES93234.1"/>
    <property type="molecule type" value="Genomic_DNA"/>
</dbReference>
<evidence type="ECO:0000256" key="2">
    <source>
        <dbReference type="ARBA" id="ARBA00004286"/>
    </source>
</evidence>
<protein>
    <recommendedName>
        <fullName evidence="4">Protein MMS22-like</fullName>
    </recommendedName>
    <alternativeName>
        <fullName evidence="10">Methyl methanesulfonate-sensitivity protein 22-like</fullName>
    </alternativeName>
</protein>